<evidence type="ECO:0000313" key="9">
    <source>
        <dbReference type="Proteomes" id="UP000015453"/>
    </source>
</evidence>
<evidence type="ECO:0000259" key="7">
    <source>
        <dbReference type="Pfam" id="PF00892"/>
    </source>
</evidence>
<feature type="domain" description="EamA" evidence="7">
    <location>
        <begin position="12"/>
        <end position="148"/>
    </location>
</feature>
<organism evidence="8 9">
    <name type="scientific">Genlisea aurea</name>
    <dbReference type="NCBI Taxonomy" id="192259"/>
    <lineage>
        <taxon>Eukaryota</taxon>
        <taxon>Viridiplantae</taxon>
        <taxon>Streptophyta</taxon>
        <taxon>Embryophyta</taxon>
        <taxon>Tracheophyta</taxon>
        <taxon>Spermatophyta</taxon>
        <taxon>Magnoliopsida</taxon>
        <taxon>eudicotyledons</taxon>
        <taxon>Gunneridae</taxon>
        <taxon>Pentapetalae</taxon>
        <taxon>asterids</taxon>
        <taxon>lamiids</taxon>
        <taxon>Lamiales</taxon>
        <taxon>Lentibulariaceae</taxon>
        <taxon>Genlisea</taxon>
    </lineage>
</organism>
<evidence type="ECO:0000256" key="3">
    <source>
        <dbReference type="ARBA" id="ARBA00022692"/>
    </source>
</evidence>
<keyword evidence="3 6" id="KW-0812">Transmembrane</keyword>
<feature type="transmembrane region" description="Helical" evidence="6">
    <location>
        <begin position="212"/>
        <end position="233"/>
    </location>
</feature>
<evidence type="ECO:0000256" key="6">
    <source>
        <dbReference type="RuleBase" id="RU363077"/>
    </source>
</evidence>
<keyword evidence="9" id="KW-1185">Reference proteome</keyword>
<evidence type="ECO:0000313" key="8">
    <source>
        <dbReference type="EMBL" id="EPS65422.1"/>
    </source>
</evidence>
<feature type="transmembrane region" description="Helical" evidence="6">
    <location>
        <begin position="181"/>
        <end position="200"/>
    </location>
</feature>
<evidence type="ECO:0000256" key="4">
    <source>
        <dbReference type="ARBA" id="ARBA00022989"/>
    </source>
</evidence>
<dbReference type="InterPro" id="IPR037185">
    <property type="entry name" value="EmrE-like"/>
</dbReference>
<keyword evidence="5 6" id="KW-0472">Membrane</keyword>
<evidence type="ECO:0000256" key="5">
    <source>
        <dbReference type="ARBA" id="ARBA00023136"/>
    </source>
</evidence>
<dbReference type="AlphaFoldDB" id="S8DZH6"/>
<name>S8DZH6_9LAMI</name>
<dbReference type="Pfam" id="PF00892">
    <property type="entry name" value="EamA"/>
    <property type="match status" value="2"/>
</dbReference>
<dbReference type="InterPro" id="IPR000620">
    <property type="entry name" value="EamA_dom"/>
</dbReference>
<reference evidence="8 9" key="1">
    <citation type="journal article" date="2013" name="BMC Genomics">
        <title>The miniature genome of a carnivorous plant Genlisea aurea contains a low number of genes and short non-coding sequences.</title>
        <authorList>
            <person name="Leushkin E.V."/>
            <person name="Sutormin R.A."/>
            <person name="Nabieva E.R."/>
            <person name="Penin A.A."/>
            <person name="Kondrashov A.S."/>
            <person name="Logacheva M.D."/>
        </authorList>
    </citation>
    <scope>NUCLEOTIDE SEQUENCE [LARGE SCALE GENOMIC DNA]</scope>
</reference>
<comment type="similarity">
    <text evidence="2 6">Belongs to the drug/metabolite transporter (DMT) superfamily. Plant drug/metabolite exporter (P-DME) (TC 2.A.7.4) family.</text>
</comment>
<protein>
    <recommendedName>
        <fullName evidence="6">WAT1-related protein</fullName>
    </recommendedName>
</protein>
<feature type="transmembrane region" description="Helical" evidence="6">
    <location>
        <begin position="39"/>
        <end position="57"/>
    </location>
</feature>
<dbReference type="PANTHER" id="PTHR31218">
    <property type="entry name" value="WAT1-RELATED PROTEIN"/>
    <property type="match status" value="1"/>
</dbReference>
<gene>
    <name evidence="8" type="ORF">M569_09355</name>
</gene>
<proteinExistence type="inferred from homology"/>
<feature type="transmembrane region" description="Helical" evidence="6">
    <location>
        <begin position="277"/>
        <end position="297"/>
    </location>
</feature>
<feature type="transmembrane region" description="Helical" evidence="6">
    <location>
        <begin position="97"/>
        <end position="118"/>
    </location>
</feature>
<feature type="transmembrane region" description="Helical" evidence="6">
    <location>
        <begin position="245"/>
        <end position="265"/>
    </location>
</feature>
<comment type="caution">
    <text evidence="8">The sequence shown here is derived from an EMBL/GenBank/DDBJ whole genome shotgun (WGS) entry which is preliminary data.</text>
</comment>
<dbReference type="OrthoDB" id="1728340at2759"/>
<accession>S8DZH6</accession>
<keyword evidence="4 6" id="KW-1133">Transmembrane helix</keyword>
<evidence type="ECO:0000256" key="1">
    <source>
        <dbReference type="ARBA" id="ARBA00004141"/>
    </source>
</evidence>
<dbReference type="SUPFAM" id="SSF103481">
    <property type="entry name" value="Multidrug resistance efflux transporter EmrE"/>
    <property type="match status" value="2"/>
</dbReference>
<dbReference type="EMBL" id="AUSU01004235">
    <property type="protein sequence ID" value="EPS65422.1"/>
    <property type="molecule type" value="Genomic_DNA"/>
</dbReference>
<sequence length="340" mass="36242">MAGDLVPLFSMAAVQVGFAGMNIISKIAMDSGMDPFVHVAYRQIVATLALLPLAYFFDRKTRPKMSGEILFLIFLCSIFGVTVNQITYIVGLKYSTPTIACALANISPAVTYLIALPLRLERLGLRSKAGLAKVLGTGVCVGGALLLSFYHGSAINVGHFQTHHRESPSAAGGGGGHANLIMGPFLLVLSAVSFSIWLIIQSGVNRRYNAPFSTSAMMCLMASFECVIAAVCFDGLKPSAWGLSPYIRVLSCAYSGVVCSALAYCVMSWCVDVKGPLYVSVFSPLMLVVVAILSWGILGEKLYLGTLMGSILIVLGVYGVLWGNKEEATAAVEVEDDIEK</sequence>
<dbReference type="GO" id="GO:0016020">
    <property type="term" value="C:membrane"/>
    <property type="evidence" value="ECO:0007669"/>
    <property type="project" value="UniProtKB-SubCell"/>
</dbReference>
<dbReference type="Proteomes" id="UP000015453">
    <property type="component" value="Unassembled WGS sequence"/>
</dbReference>
<evidence type="ECO:0000256" key="2">
    <source>
        <dbReference type="ARBA" id="ARBA00007635"/>
    </source>
</evidence>
<dbReference type="InterPro" id="IPR030184">
    <property type="entry name" value="WAT1-related"/>
</dbReference>
<feature type="transmembrane region" description="Helical" evidence="6">
    <location>
        <begin position="69"/>
        <end position="91"/>
    </location>
</feature>
<feature type="transmembrane region" description="Helical" evidence="6">
    <location>
        <begin position="130"/>
        <end position="150"/>
    </location>
</feature>
<feature type="domain" description="EamA" evidence="7">
    <location>
        <begin position="182"/>
        <end position="321"/>
    </location>
</feature>
<feature type="transmembrane region" description="Helical" evidence="6">
    <location>
        <begin position="303"/>
        <end position="321"/>
    </location>
</feature>
<dbReference type="GO" id="GO:0022857">
    <property type="term" value="F:transmembrane transporter activity"/>
    <property type="evidence" value="ECO:0007669"/>
    <property type="project" value="InterPro"/>
</dbReference>
<comment type="subcellular location">
    <subcellularLocation>
        <location evidence="1 6">Membrane</location>
        <topology evidence="1 6">Multi-pass membrane protein</topology>
    </subcellularLocation>
</comment>